<comment type="caution">
    <text evidence="1">The sequence shown here is derived from an EMBL/GenBank/DDBJ whole genome shotgun (WGS) entry which is preliminary data.</text>
</comment>
<dbReference type="OrthoDB" id="1932741at2759"/>
<dbReference type="Proteomes" id="UP000631114">
    <property type="component" value="Unassembled WGS sequence"/>
</dbReference>
<evidence type="ECO:0000313" key="2">
    <source>
        <dbReference type="Proteomes" id="UP000631114"/>
    </source>
</evidence>
<name>A0A835I8N4_9MAGN</name>
<reference evidence="1 2" key="1">
    <citation type="submission" date="2020-10" db="EMBL/GenBank/DDBJ databases">
        <title>The Coptis chinensis genome and diversification of protoberbering-type alkaloids.</title>
        <authorList>
            <person name="Wang B."/>
            <person name="Shu S."/>
            <person name="Song C."/>
            <person name="Liu Y."/>
        </authorList>
    </citation>
    <scope>NUCLEOTIDE SEQUENCE [LARGE SCALE GENOMIC DNA]</scope>
    <source>
        <strain evidence="1">HL-2020</strain>
        <tissue evidence="1">Leaf</tissue>
    </source>
</reference>
<accession>A0A835I8N4</accession>
<keyword evidence="2" id="KW-1185">Reference proteome</keyword>
<proteinExistence type="predicted"/>
<evidence type="ECO:0000313" key="1">
    <source>
        <dbReference type="EMBL" id="KAF9612379.1"/>
    </source>
</evidence>
<organism evidence="1 2">
    <name type="scientific">Coptis chinensis</name>
    <dbReference type="NCBI Taxonomy" id="261450"/>
    <lineage>
        <taxon>Eukaryota</taxon>
        <taxon>Viridiplantae</taxon>
        <taxon>Streptophyta</taxon>
        <taxon>Embryophyta</taxon>
        <taxon>Tracheophyta</taxon>
        <taxon>Spermatophyta</taxon>
        <taxon>Magnoliopsida</taxon>
        <taxon>Ranunculales</taxon>
        <taxon>Ranunculaceae</taxon>
        <taxon>Coptidoideae</taxon>
        <taxon>Coptis</taxon>
    </lineage>
</organism>
<sequence>MEQVIMETGIEHIGSEQILEEEVGTQMEHLATVKSPTYPREETLIISRNGDNPISQIHTTPAGITIADSEAEKVLHLLTSLVRIVHHQSNKSTMADSQGLQWIFKLAEKKEGNNPTAASMNDFRDFMSNNQLMEVPNCEFHLTWWNKQVGEFKILGKLDRMLCNAN</sequence>
<protein>
    <submittedName>
        <fullName evidence="1">Uncharacterized protein</fullName>
    </submittedName>
</protein>
<gene>
    <name evidence="1" type="ORF">IFM89_039280</name>
</gene>
<dbReference type="EMBL" id="JADFTS010000004">
    <property type="protein sequence ID" value="KAF9612379.1"/>
    <property type="molecule type" value="Genomic_DNA"/>
</dbReference>
<dbReference type="AlphaFoldDB" id="A0A835I8N4"/>